<keyword evidence="2" id="KW-0472">Membrane</keyword>
<proteinExistence type="predicted"/>
<feature type="region of interest" description="Disordered" evidence="1">
    <location>
        <begin position="1"/>
        <end position="51"/>
    </location>
</feature>
<dbReference type="OrthoDB" id="3235960at2759"/>
<dbReference type="InterPro" id="IPR045338">
    <property type="entry name" value="DUF6535"/>
</dbReference>
<dbReference type="EMBL" id="JAFIQS010000005">
    <property type="protein sequence ID" value="KAG5168928.1"/>
    <property type="molecule type" value="Genomic_DNA"/>
</dbReference>
<evidence type="ECO:0000313" key="4">
    <source>
        <dbReference type="EMBL" id="KAG5168928.1"/>
    </source>
</evidence>
<comment type="caution">
    <text evidence="4">The sequence shown here is derived from an EMBL/GenBank/DDBJ whole genome shotgun (WGS) entry which is preliminary data.</text>
</comment>
<evidence type="ECO:0000259" key="3">
    <source>
        <dbReference type="Pfam" id="PF20153"/>
    </source>
</evidence>
<reference evidence="4" key="1">
    <citation type="submission" date="2021-02" db="EMBL/GenBank/DDBJ databases">
        <title>Psilocybe cubensis genome.</title>
        <authorList>
            <person name="Mckernan K.J."/>
            <person name="Crawford S."/>
            <person name="Trippe A."/>
            <person name="Kane L.T."/>
            <person name="Mclaughlin S."/>
        </authorList>
    </citation>
    <scope>NUCLEOTIDE SEQUENCE [LARGE SCALE GENOMIC DNA]</scope>
    <source>
        <strain evidence="4">MGC-MH-2018</strain>
    </source>
</reference>
<keyword evidence="2" id="KW-0812">Transmembrane</keyword>
<feature type="domain" description="DUF6535" evidence="3">
    <location>
        <begin position="76"/>
        <end position="247"/>
    </location>
</feature>
<name>A0A8H7Y0E8_PSICU</name>
<gene>
    <name evidence="4" type="ORF">JR316_005482</name>
</gene>
<keyword evidence="2" id="KW-1133">Transmembrane helix</keyword>
<feature type="transmembrane region" description="Helical" evidence="2">
    <location>
        <begin position="98"/>
        <end position="117"/>
    </location>
</feature>
<dbReference type="Pfam" id="PF20153">
    <property type="entry name" value="DUF6535"/>
    <property type="match status" value="1"/>
</dbReference>
<evidence type="ECO:0000256" key="2">
    <source>
        <dbReference type="SAM" id="Phobius"/>
    </source>
</evidence>
<protein>
    <recommendedName>
        <fullName evidence="3">DUF6535 domain-containing protein</fullName>
    </recommendedName>
</protein>
<feature type="transmembrane region" description="Helical" evidence="2">
    <location>
        <begin position="169"/>
        <end position="191"/>
    </location>
</feature>
<organism evidence="4">
    <name type="scientific">Psilocybe cubensis</name>
    <name type="common">Psychedelic mushroom</name>
    <name type="synonym">Stropharia cubensis</name>
    <dbReference type="NCBI Taxonomy" id="181762"/>
    <lineage>
        <taxon>Eukaryota</taxon>
        <taxon>Fungi</taxon>
        <taxon>Dikarya</taxon>
        <taxon>Basidiomycota</taxon>
        <taxon>Agaricomycotina</taxon>
        <taxon>Agaricomycetes</taxon>
        <taxon>Agaricomycetidae</taxon>
        <taxon>Agaricales</taxon>
        <taxon>Agaricineae</taxon>
        <taxon>Strophariaceae</taxon>
        <taxon>Psilocybe</taxon>
    </lineage>
</organism>
<accession>A0A8H7Y0E8</accession>
<sequence length="788" mass="90829">MSATTNGSHPINEKGSMPNAGQKASNHEEEIRKSRRPNAQPPKASTNVSDQYTAWNLGTDGEKFKFAPPAPEGDPWSLLLEPLLERDRIQCDTWKNEVNNVLFFATLFSAVVTAFVIESYKSLTDDPQVVLLAHIANRLDSSLNGSTSPIPPSALPGDPAPADVRINSFWFMSLVLSLTTVLFGIISLQWLSEHQGYSELTPKQAFAVFQMRADGIKKWYLPKVFTALPVLLQGAVVLFLVGMVDFSLPLGLGVSIPTIIAIGLTLLFYIATTVLPTLQGLSFYLPFVLSDQPLTAPPQCPYKSPQSRAFRIVFHFVFHIAHFCYQCIIEPAVRFAAYQVPYWLGRIPSIPQRKHDPIISLLSPTWHRRTWQEFDLSWIYLRDHYAFQRFDREGFIDDFQLEGRKLMPVYDTVLGLRDLFRATNKEVKEDYLATIYHCFCDVSRSVTDHVVNAVGRPLLDSVAHHHQYFYSLIDDRYTSLPRLSDYLHVHPNRTIDTPNFIDPEWMMLHHEHIVLFFCNVITDPRDFRAFRMHLVEIQTRAMKWIYDRRTQIIPSTLLTLTQTPLVTPISITGAVCNHTRDDDIERAHELWWQYANIYLMFFEYAGSDRPTDLQRDIHAGCHIPDLILQIEIDLSYLRDFNYDKTINKMADDTLKAMLTIIQDRLENYMHQQALDERKSNRNLLFYTAAIFLRRFNCSRNQYPRSYLNLPIDVDEVLETLALYKHLVLDVNGRDALLEARFAGIEKYDAVTRFTPTWWKFLDDVLPKRFDSHYTTKVFDDTAGTVVSL</sequence>
<feature type="transmembrane region" description="Helical" evidence="2">
    <location>
        <begin position="250"/>
        <end position="271"/>
    </location>
</feature>
<dbReference type="AlphaFoldDB" id="A0A8H7Y0E8"/>
<feature type="transmembrane region" description="Helical" evidence="2">
    <location>
        <begin position="220"/>
        <end position="244"/>
    </location>
</feature>
<evidence type="ECO:0000256" key="1">
    <source>
        <dbReference type="SAM" id="MobiDB-lite"/>
    </source>
</evidence>